<evidence type="ECO:0000313" key="1">
    <source>
        <dbReference type="EMBL" id="MDB9539927.1"/>
    </source>
</evidence>
<dbReference type="EMBL" id="JAQMUH010000106">
    <property type="protein sequence ID" value="MDB9539927.1"/>
    <property type="molecule type" value="Genomic_DNA"/>
</dbReference>
<protein>
    <submittedName>
        <fullName evidence="1">Uncharacterized protein</fullName>
    </submittedName>
</protein>
<reference evidence="1 2" key="1">
    <citation type="submission" date="2023-01" db="EMBL/GenBank/DDBJ databases">
        <title>Genomes from the Australian National Cyanobacteria Reference Collection.</title>
        <authorList>
            <person name="Willis A."/>
            <person name="Lee E.M.F."/>
        </authorList>
    </citation>
    <scope>NUCLEOTIDE SEQUENCE [LARGE SCALE GENOMIC DNA]</scope>
    <source>
        <strain evidence="1 2">CS-1033</strain>
    </source>
</reference>
<evidence type="ECO:0000313" key="2">
    <source>
        <dbReference type="Proteomes" id="UP001212499"/>
    </source>
</evidence>
<keyword evidence="2" id="KW-1185">Reference proteome</keyword>
<dbReference type="Proteomes" id="UP001212499">
    <property type="component" value="Unassembled WGS sequence"/>
</dbReference>
<proteinExistence type="predicted"/>
<gene>
    <name evidence="1" type="ORF">PN457_09675</name>
</gene>
<accession>A0ABT5ASL4</accession>
<name>A0ABT5ASL4_9CYAN</name>
<comment type="caution">
    <text evidence="1">The sequence shown here is derived from an EMBL/GenBank/DDBJ whole genome shotgun (WGS) entry which is preliminary data.</text>
</comment>
<dbReference type="RefSeq" id="WP_271733003.1">
    <property type="nucleotide sequence ID" value="NZ_JANQDP010000108.1"/>
</dbReference>
<sequence>MKWYDCTTHAEFNARCSQAKVGNGIASTIQSDRLAFMLEKTQSSKCMSGIHLGKLNIVS</sequence>
<organism evidence="1 2">
    <name type="scientific">Anabaenopsis arnoldii</name>
    <dbReference type="NCBI Taxonomy" id="2152938"/>
    <lineage>
        <taxon>Bacteria</taxon>
        <taxon>Bacillati</taxon>
        <taxon>Cyanobacteriota</taxon>
        <taxon>Cyanophyceae</taxon>
        <taxon>Nostocales</taxon>
        <taxon>Nodulariaceae</taxon>
        <taxon>Anabaenopsis</taxon>
    </lineage>
</organism>